<dbReference type="EMBL" id="JAKLMC020000010">
    <property type="protein sequence ID" value="KAK5953868.1"/>
    <property type="molecule type" value="Genomic_DNA"/>
</dbReference>
<proteinExistence type="inferred from homology"/>
<evidence type="ECO:0000256" key="5">
    <source>
        <dbReference type="ARBA" id="ARBA00022927"/>
    </source>
</evidence>
<protein>
    <recommendedName>
        <fullName evidence="9">Protein YIF1</fullName>
    </recommendedName>
</protein>
<dbReference type="GO" id="GO:0015031">
    <property type="term" value="P:protein transport"/>
    <property type="evidence" value="ECO:0007669"/>
    <property type="project" value="UniProtKB-KW"/>
</dbReference>
<organism evidence="11 12">
    <name type="scientific">Knufia fluminis</name>
    <dbReference type="NCBI Taxonomy" id="191047"/>
    <lineage>
        <taxon>Eukaryota</taxon>
        <taxon>Fungi</taxon>
        <taxon>Dikarya</taxon>
        <taxon>Ascomycota</taxon>
        <taxon>Pezizomycotina</taxon>
        <taxon>Eurotiomycetes</taxon>
        <taxon>Chaetothyriomycetidae</taxon>
        <taxon>Chaetothyriales</taxon>
        <taxon>Trichomeriaceae</taxon>
        <taxon>Knufia</taxon>
    </lineage>
</organism>
<comment type="subcellular location">
    <subcellularLocation>
        <location evidence="9">Endoplasmic reticulum membrane</location>
        <topology evidence="9">Multi-pass membrane protein</topology>
    </subcellularLocation>
    <subcellularLocation>
        <location evidence="9">Golgi apparatus membrane</location>
        <topology evidence="9">Multi-pass membrane protein</topology>
    </subcellularLocation>
</comment>
<comment type="function">
    <text evidence="9">Has a role in transport between endoplasmic reticulum and Golgi.</text>
</comment>
<feature type="transmembrane region" description="Helical" evidence="9">
    <location>
        <begin position="174"/>
        <end position="194"/>
    </location>
</feature>
<keyword evidence="6 9" id="KW-1133">Transmembrane helix</keyword>
<comment type="similarity">
    <text evidence="1 9">Belongs to the YIF1 family.</text>
</comment>
<dbReference type="GO" id="GO:0005789">
    <property type="term" value="C:endoplasmic reticulum membrane"/>
    <property type="evidence" value="ECO:0007669"/>
    <property type="project" value="UniProtKB-SubCell"/>
</dbReference>
<evidence type="ECO:0000313" key="11">
    <source>
        <dbReference type="EMBL" id="KAK5953868.1"/>
    </source>
</evidence>
<dbReference type="Proteomes" id="UP001316803">
    <property type="component" value="Unassembled WGS sequence"/>
</dbReference>
<feature type="compositionally biased region" description="Pro residues" evidence="10">
    <location>
        <begin position="1"/>
        <end position="11"/>
    </location>
</feature>
<keyword evidence="12" id="KW-1185">Reference proteome</keyword>
<evidence type="ECO:0000256" key="4">
    <source>
        <dbReference type="ARBA" id="ARBA00022824"/>
    </source>
</evidence>
<accession>A0AAN8EEP7</accession>
<evidence type="ECO:0000256" key="10">
    <source>
        <dbReference type="SAM" id="MobiDB-lite"/>
    </source>
</evidence>
<dbReference type="PANTHER" id="PTHR14083:SF0">
    <property type="entry name" value="YIP1D-INTERACTING FACTOR 1, ISOFORM C"/>
    <property type="match status" value="1"/>
</dbReference>
<keyword evidence="8 9" id="KW-0472">Membrane</keyword>
<dbReference type="InterPro" id="IPR005578">
    <property type="entry name" value="Yif1_fam"/>
</dbReference>
<feature type="transmembrane region" description="Helical" evidence="9">
    <location>
        <begin position="322"/>
        <end position="339"/>
    </location>
</feature>
<dbReference type="GO" id="GO:0006888">
    <property type="term" value="P:endoplasmic reticulum to Golgi vesicle-mediated transport"/>
    <property type="evidence" value="ECO:0007669"/>
    <property type="project" value="UniProtKB-UniRule"/>
</dbReference>
<evidence type="ECO:0000256" key="3">
    <source>
        <dbReference type="ARBA" id="ARBA00022692"/>
    </source>
</evidence>
<dbReference type="PANTHER" id="PTHR14083">
    <property type="entry name" value="YIP1 INTERACTING FACTOR HOMOLOG YIF1 PROTEIN"/>
    <property type="match status" value="1"/>
</dbReference>
<evidence type="ECO:0000256" key="2">
    <source>
        <dbReference type="ARBA" id="ARBA00022448"/>
    </source>
</evidence>
<dbReference type="GO" id="GO:0000139">
    <property type="term" value="C:Golgi membrane"/>
    <property type="evidence" value="ECO:0007669"/>
    <property type="project" value="UniProtKB-SubCell"/>
</dbReference>
<name>A0AAN8EEP7_9EURO</name>
<comment type="caution">
    <text evidence="11">The sequence shown here is derived from an EMBL/GenBank/DDBJ whole genome shotgun (WGS) entry which is preliminary data.</text>
</comment>
<keyword evidence="5 9" id="KW-0653">Protein transport</keyword>
<evidence type="ECO:0000256" key="6">
    <source>
        <dbReference type="ARBA" id="ARBA00022989"/>
    </source>
</evidence>
<evidence type="ECO:0000256" key="1">
    <source>
        <dbReference type="ARBA" id="ARBA00009727"/>
    </source>
</evidence>
<dbReference type="GO" id="GO:0005793">
    <property type="term" value="C:endoplasmic reticulum-Golgi intermediate compartment"/>
    <property type="evidence" value="ECO:0007669"/>
    <property type="project" value="UniProtKB-UniRule"/>
</dbReference>
<reference evidence="11 12" key="1">
    <citation type="submission" date="2022-12" db="EMBL/GenBank/DDBJ databases">
        <title>Genomic features and morphological characterization of a novel Knufia sp. strain isolated from spacecraft assembly facility.</title>
        <authorList>
            <person name="Teixeira M."/>
            <person name="Chander A.M."/>
            <person name="Stajich J.E."/>
            <person name="Venkateswaran K."/>
        </authorList>
    </citation>
    <scope>NUCLEOTIDE SEQUENCE [LARGE SCALE GENOMIC DNA]</scope>
    <source>
        <strain evidence="11 12">FJI-L2-BK-P2</strain>
    </source>
</reference>
<evidence type="ECO:0000256" key="8">
    <source>
        <dbReference type="ARBA" id="ARBA00023136"/>
    </source>
</evidence>
<evidence type="ECO:0000256" key="9">
    <source>
        <dbReference type="RuleBase" id="RU368073"/>
    </source>
</evidence>
<dbReference type="AlphaFoldDB" id="A0AAN8EEP7"/>
<feature type="transmembrane region" description="Helical" evidence="9">
    <location>
        <begin position="206"/>
        <end position="227"/>
    </location>
</feature>
<keyword evidence="2 9" id="KW-0813">Transport</keyword>
<feature type="region of interest" description="Disordered" evidence="10">
    <location>
        <begin position="1"/>
        <end position="63"/>
    </location>
</feature>
<sequence length="355" mass="39937">MQRQPFPPPNAKSPELFHPRPQHISQVPHLRSPPLPNQPQQQPPVNSYGNPYGSPPMQQQQAGMENAYGQQYVNGFMNDPNAQMGLQIGKSAMMTGAHYMEQNLNRYVSVSALKHYFNVSNSYVVRKLLLVLLPWRHRPWTRQQTRLNVGPDGSSQQYSNMYLPPRDDLNSPDMYIPIMSLITYILLSTVLAGIRGTFRPEILGSITTTSIVVIVFEIVILRLAIYLLNITNESSLLDMAAYAGYKFVGVIVTLFLSEILTGGRGTNNWIGWTIFVYTWNANSFFLLRSLKYVLLPDSSNDPALRGGANYTVARSTRNARTYSLFAYAYIFQLAFMWALSREDGIAANVIAKASA</sequence>
<dbReference type="Pfam" id="PF03878">
    <property type="entry name" value="YIF1"/>
    <property type="match status" value="1"/>
</dbReference>
<dbReference type="GO" id="GO:0030134">
    <property type="term" value="C:COPII-coated ER to Golgi transport vesicle"/>
    <property type="evidence" value="ECO:0007669"/>
    <property type="project" value="TreeGrafter"/>
</dbReference>
<gene>
    <name evidence="11" type="primary">hrf1</name>
    <name evidence="11" type="ORF">OHC33_005139</name>
</gene>
<evidence type="ECO:0000313" key="12">
    <source>
        <dbReference type="Proteomes" id="UP001316803"/>
    </source>
</evidence>
<keyword evidence="3 9" id="KW-0812">Transmembrane</keyword>
<keyword evidence="4 9" id="KW-0256">Endoplasmic reticulum</keyword>
<evidence type="ECO:0000256" key="7">
    <source>
        <dbReference type="ARBA" id="ARBA00023034"/>
    </source>
</evidence>
<feature type="transmembrane region" description="Helical" evidence="9">
    <location>
        <begin position="239"/>
        <end position="257"/>
    </location>
</feature>
<keyword evidence="7 9" id="KW-0333">Golgi apparatus</keyword>